<evidence type="ECO:0000313" key="2">
    <source>
        <dbReference type="EMBL" id="GJT94150.1"/>
    </source>
</evidence>
<reference evidence="2" key="1">
    <citation type="journal article" date="2022" name="Int. J. Mol. Sci.">
        <title>Draft Genome of Tanacetum Coccineum: Genomic Comparison of Closely Related Tanacetum-Family Plants.</title>
        <authorList>
            <person name="Yamashiro T."/>
            <person name="Shiraishi A."/>
            <person name="Nakayama K."/>
            <person name="Satake H."/>
        </authorList>
    </citation>
    <scope>NUCLEOTIDE SEQUENCE</scope>
</reference>
<dbReference type="Proteomes" id="UP001151760">
    <property type="component" value="Unassembled WGS sequence"/>
</dbReference>
<keyword evidence="1" id="KW-0175">Coiled coil</keyword>
<evidence type="ECO:0000313" key="3">
    <source>
        <dbReference type="Proteomes" id="UP001151760"/>
    </source>
</evidence>
<feature type="coiled-coil region" evidence="1">
    <location>
        <begin position="181"/>
        <end position="208"/>
    </location>
</feature>
<proteinExistence type="predicted"/>
<evidence type="ECO:0008006" key="4">
    <source>
        <dbReference type="Google" id="ProtNLM"/>
    </source>
</evidence>
<name>A0ABQ5I249_9ASTR</name>
<accession>A0ABQ5I249</accession>
<organism evidence="2 3">
    <name type="scientific">Tanacetum coccineum</name>
    <dbReference type="NCBI Taxonomy" id="301880"/>
    <lineage>
        <taxon>Eukaryota</taxon>
        <taxon>Viridiplantae</taxon>
        <taxon>Streptophyta</taxon>
        <taxon>Embryophyta</taxon>
        <taxon>Tracheophyta</taxon>
        <taxon>Spermatophyta</taxon>
        <taxon>Magnoliopsida</taxon>
        <taxon>eudicotyledons</taxon>
        <taxon>Gunneridae</taxon>
        <taxon>Pentapetalae</taxon>
        <taxon>asterids</taxon>
        <taxon>campanulids</taxon>
        <taxon>Asterales</taxon>
        <taxon>Asteraceae</taxon>
        <taxon>Asteroideae</taxon>
        <taxon>Anthemideae</taxon>
        <taxon>Anthemidinae</taxon>
        <taxon>Tanacetum</taxon>
    </lineage>
</organism>
<keyword evidence="3" id="KW-1185">Reference proteome</keyword>
<dbReference type="EMBL" id="BQNB010020268">
    <property type="protein sequence ID" value="GJT94150.1"/>
    <property type="molecule type" value="Genomic_DNA"/>
</dbReference>
<sequence>MPAIQRLLAGAVQNVAVRGEPVPSLLFVMSSVSTKSEREDERRTDTLVRANLQTVTAPQRSSTPAMTTATIVTVTAGAAMVVKETVVKPSLFAISSSSTGGTEPIPGGFSDLTGNDFLVGDIRIVMDPDSDIQKVYVPRWNHDQLFAEFNVGAARQMTLSDEVRMRAEYNIKEKRRLKYVVDDQAEVLKVKKKEMEDLKAQLLLKEAEAIRLCAEASKFEAAEKSPQDEIRSLKEHNATLEKKKGALDVRVVDLAASVKVREQEAAALDVVVTSVKLHNDRLIDQRHPLPDFGRKSVYENCMSQLEKFQDEWMKDVNDKFDKLDVDVIEMALHLEEMFYPHLFTTIVGRMWLLNHGIKLAIAKCLHSPEYLSALRAAISRAIKKGMQDGLATGITHGQEGRVLSDVVAFNPSAKSDYISALQELQDINFSLLAELKSNKDASIETLMDILHLEEPVAERLGLQESQPHEDQRMVHIHLALDQTVVGATSLSFSLDVSVEPLSSVTLEGTEGTSGTVPETTTALSVTFAPVSSIPPIFIDDYEIAHANDQGNAGANVDPFSNVDDAELIIS</sequence>
<protein>
    <recommendedName>
        <fullName evidence="4">Transposase (Putative), gypsy type</fullName>
    </recommendedName>
</protein>
<reference evidence="2" key="2">
    <citation type="submission" date="2022-01" db="EMBL/GenBank/DDBJ databases">
        <authorList>
            <person name="Yamashiro T."/>
            <person name="Shiraishi A."/>
            <person name="Satake H."/>
            <person name="Nakayama K."/>
        </authorList>
    </citation>
    <scope>NUCLEOTIDE SEQUENCE</scope>
</reference>
<gene>
    <name evidence="2" type="ORF">Tco_1082995</name>
</gene>
<comment type="caution">
    <text evidence="2">The sequence shown here is derived from an EMBL/GenBank/DDBJ whole genome shotgun (WGS) entry which is preliminary data.</text>
</comment>
<evidence type="ECO:0000256" key="1">
    <source>
        <dbReference type="SAM" id="Coils"/>
    </source>
</evidence>